<evidence type="ECO:0000313" key="1">
    <source>
        <dbReference type="EMBL" id="AQW87584.1"/>
    </source>
</evidence>
<dbReference type="EMBL" id="CP017258">
    <property type="protein sequence ID" value="AQW87584.1"/>
    <property type="molecule type" value="Genomic_DNA"/>
</dbReference>
<dbReference type="PROSITE" id="PS00409">
    <property type="entry name" value="PROKAR_NTER_METHYL"/>
    <property type="match status" value="1"/>
</dbReference>
<dbReference type="InterPro" id="IPR012902">
    <property type="entry name" value="N_methyl_site"/>
</dbReference>
<dbReference type="Pfam" id="PF07963">
    <property type="entry name" value="N_methyl"/>
    <property type="match status" value="1"/>
</dbReference>
<sequence>MKTRGFSLIEVIVSIVIIAITSLSVPVIISVTSEANLRFTIQEMLLNAKTYLNTVLKSQYTCAYIGENPSSPMPRFALNKDTIEHGYMQKKDPNFSLGSYDFYKKYKLNPHERRIILSATDLYPKTDPNNFHEHYSDKCSSLSAASSYGIKTIWSYNGIDDVKMSPDANNDRDFVTEASYGVKVNIEKDPFNDSRYEQKSYDKDLALVSVDIKSDRLKDDNLGDPKIRLLAITANIGDSPIIQTREFK</sequence>
<reference evidence="2" key="1">
    <citation type="submission" date="2016-09" db="EMBL/GenBank/DDBJ databases">
        <title>Comparative genomics of the Campylobacter concisus group.</title>
        <authorList>
            <person name="Miller W.G."/>
            <person name="Yee E."/>
            <person name="Chapman M.H."/>
            <person name="Huynh S."/>
            <person name="Bono J.L."/>
            <person name="On S.L.W."/>
            <person name="StLeger J."/>
            <person name="Foster G."/>
            <person name="Parker C.T."/>
        </authorList>
    </citation>
    <scope>NUCLEOTIDE SEQUENCE [LARGE SCALE GENOMIC DNA]</scope>
    <source>
        <strain evidence="2">RM18021</strain>
    </source>
</reference>
<protein>
    <submittedName>
        <fullName evidence="1">Uncharacterized protein</fullName>
    </submittedName>
</protein>
<dbReference type="RefSeq" id="WP_157888043.1">
    <property type="nucleotide sequence ID" value="NZ_CP017258.1"/>
</dbReference>
<gene>
    <name evidence="1" type="ORF">CPIN18021_0772</name>
</gene>
<name>A0A1S6U753_9BACT</name>
<keyword evidence="2" id="KW-1185">Reference proteome</keyword>
<dbReference type="Proteomes" id="UP000190868">
    <property type="component" value="Chromosome"/>
</dbReference>
<accession>A0A1S6U753</accession>
<dbReference type="AlphaFoldDB" id="A0A1S6U753"/>
<dbReference type="NCBIfam" id="TIGR02532">
    <property type="entry name" value="IV_pilin_GFxxxE"/>
    <property type="match status" value="1"/>
</dbReference>
<organism evidence="1 2">
    <name type="scientific">Campylobacter pinnipediorum subsp. caledonicus</name>
    <dbReference type="NCBI Taxonomy" id="1874362"/>
    <lineage>
        <taxon>Bacteria</taxon>
        <taxon>Pseudomonadati</taxon>
        <taxon>Campylobacterota</taxon>
        <taxon>Epsilonproteobacteria</taxon>
        <taxon>Campylobacterales</taxon>
        <taxon>Campylobacteraceae</taxon>
        <taxon>Campylobacter</taxon>
    </lineage>
</organism>
<evidence type="ECO:0000313" key="2">
    <source>
        <dbReference type="Proteomes" id="UP000190868"/>
    </source>
</evidence>
<proteinExistence type="predicted"/>